<dbReference type="PANTHER" id="PTHR36844">
    <property type="entry name" value="PROTEASE PRSW"/>
    <property type="match status" value="1"/>
</dbReference>
<evidence type="ECO:0000256" key="1">
    <source>
        <dbReference type="SAM" id="Phobius"/>
    </source>
</evidence>
<dbReference type="RefSeq" id="WP_212817688.1">
    <property type="nucleotide sequence ID" value="NZ_AP023359.1"/>
</dbReference>
<evidence type="ECO:0000313" key="2">
    <source>
        <dbReference type="EMBL" id="BCJ68456.1"/>
    </source>
</evidence>
<dbReference type="Proteomes" id="UP000680866">
    <property type="component" value="Chromosome"/>
</dbReference>
<sequence length="397" mass="42905">MTTTSEPAAATPEPAASVRAAAIERTGWGTGFHLWQPRNACLWIYLAVVGYGTWHAFAVINTTARAYAPALVASTLIFAVYGALFWWFTTRIDRYSRLPLTLAVAAFVWGGLGATFTIAISANNALLSIYQKTLGQSWVMSWGPGLAAPFSEELGKGAGVLLLMFLASRTVRTAYDGFILGAFCGLGFQIFEDVLYALQSAPAEFGSHQMETSLQTVALRMATGFTSHILYSAVFCAGLVYLIGTAAQRRRPGLGLGLMLTAMVLHFLWDSPTGLSGGNLAVTWLLILLFTLLGIAVVSTVFRLTVGPEREAMRAVMTPEVDNGALTPAELDALSGGWKQRRTYRRGGGLGDRRRRRHRLEAAHDLADEIAKAGGRETDRVGYARAELVRFGRADGS</sequence>
<dbReference type="KEGG" id="pry:Prubr_54770"/>
<keyword evidence="3" id="KW-1185">Reference proteome</keyword>
<dbReference type="GO" id="GO:0008233">
    <property type="term" value="F:peptidase activity"/>
    <property type="evidence" value="ECO:0007669"/>
    <property type="project" value="InterPro"/>
</dbReference>
<dbReference type="AlphaFoldDB" id="A0A810N4Z0"/>
<dbReference type="EMBL" id="AP023359">
    <property type="protein sequence ID" value="BCJ68456.1"/>
    <property type="molecule type" value="Genomic_DNA"/>
</dbReference>
<dbReference type="InterPro" id="IPR026898">
    <property type="entry name" value="PrsW"/>
</dbReference>
<dbReference type="PANTHER" id="PTHR36844:SF1">
    <property type="entry name" value="PROTEASE PRSW"/>
    <property type="match status" value="1"/>
</dbReference>
<feature type="transmembrane region" description="Helical" evidence="1">
    <location>
        <begin position="66"/>
        <end position="88"/>
    </location>
</feature>
<feature type="transmembrane region" description="Helical" evidence="1">
    <location>
        <begin position="178"/>
        <end position="198"/>
    </location>
</feature>
<feature type="transmembrane region" description="Helical" evidence="1">
    <location>
        <begin position="100"/>
        <end position="122"/>
    </location>
</feature>
<accession>A0A810N4Z0</accession>
<feature type="transmembrane region" description="Helical" evidence="1">
    <location>
        <begin position="42"/>
        <end position="60"/>
    </location>
</feature>
<dbReference type="Pfam" id="PF13367">
    <property type="entry name" value="PrsW-protease"/>
    <property type="match status" value="1"/>
</dbReference>
<feature type="transmembrane region" description="Helical" evidence="1">
    <location>
        <begin position="218"/>
        <end position="241"/>
    </location>
</feature>
<keyword evidence="1" id="KW-0812">Transmembrane</keyword>
<gene>
    <name evidence="2" type="ORF">Prubr_54770</name>
</gene>
<proteinExistence type="predicted"/>
<keyword evidence="1" id="KW-1133">Transmembrane helix</keyword>
<evidence type="ECO:0008006" key="4">
    <source>
        <dbReference type="Google" id="ProtNLM"/>
    </source>
</evidence>
<evidence type="ECO:0000313" key="3">
    <source>
        <dbReference type="Proteomes" id="UP000680866"/>
    </source>
</evidence>
<protein>
    <recommendedName>
        <fullName evidence="4">PrsW family intramembrane metalloprotease</fullName>
    </recommendedName>
</protein>
<organism evidence="2 3">
    <name type="scientific">Polymorphospora rubra</name>
    <dbReference type="NCBI Taxonomy" id="338584"/>
    <lineage>
        <taxon>Bacteria</taxon>
        <taxon>Bacillati</taxon>
        <taxon>Actinomycetota</taxon>
        <taxon>Actinomycetes</taxon>
        <taxon>Micromonosporales</taxon>
        <taxon>Micromonosporaceae</taxon>
        <taxon>Polymorphospora</taxon>
    </lineage>
</organism>
<feature type="transmembrane region" description="Helical" evidence="1">
    <location>
        <begin position="281"/>
        <end position="304"/>
    </location>
</feature>
<reference evidence="2" key="1">
    <citation type="submission" date="2020-08" db="EMBL/GenBank/DDBJ databases">
        <title>Whole genome shotgun sequence of Polymorphospora rubra NBRC 101157.</title>
        <authorList>
            <person name="Komaki H."/>
            <person name="Tamura T."/>
        </authorList>
    </citation>
    <scope>NUCLEOTIDE SEQUENCE</scope>
    <source>
        <strain evidence="2">NBRC 101157</strain>
    </source>
</reference>
<name>A0A810N4Z0_9ACTN</name>
<keyword evidence="1" id="KW-0472">Membrane</keyword>
<feature type="transmembrane region" description="Helical" evidence="1">
    <location>
        <begin position="253"/>
        <end position="269"/>
    </location>
</feature>